<evidence type="ECO:0000313" key="18">
    <source>
        <dbReference type="Proteomes" id="UP001151529"/>
    </source>
</evidence>
<dbReference type="Proteomes" id="UP001151529">
    <property type="component" value="Chromosome 17"/>
</dbReference>
<evidence type="ECO:0000256" key="11">
    <source>
        <dbReference type="PROSITE-ProRule" id="PRU10141"/>
    </source>
</evidence>
<evidence type="ECO:0000256" key="13">
    <source>
        <dbReference type="SAM" id="Phobius"/>
    </source>
</evidence>
<dbReference type="InterPro" id="IPR017441">
    <property type="entry name" value="Protein_kinase_ATP_BS"/>
</dbReference>
<keyword evidence="11" id="KW-0547">Nucleotide-binding</keyword>
<dbReference type="InterPro" id="IPR001611">
    <property type="entry name" value="Leu-rich_rpt"/>
</dbReference>
<dbReference type="OrthoDB" id="2021138at2759"/>
<keyword evidence="8 13" id="KW-0472">Membrane</keyword>
<evidence type="ECO:0000256" key="8">
    <source>
        <dbReference type="ARBA" id="ARBA00023136"/>
    </source>
</evidence>
<evidence type="ECO:0000256" key="10">
    <source>
        <dbReference type="ARBA" id="ARBA00023180"/>
    </source>
</evidence>
<feature type="signal peptide" evidence="14">
    <location>
        <begin position="1"/>
        <end position="18"/>
    </location>
</feature>
<feature type="domain" description="Leucine-rich repeat-containing N-terminal plant-type" evidence="15">
    <location>
        <begin position="19"/>
        <end position="59"/>
    </location>
</feature>
<feature type="binding site" evidence="11">
    <location>
        <position position="612"/>
    </location>
    <ligand>
        <name>ATP</name>
        <dbReference type="ChEBI" id="CHEBI:30616"/>
    </ligand>
</feature>
<dbReference type="GO" id="GO:0005886">
    <property type="term" value="C:plasma membrane"/>
    <property type="evidence" value="ECO:0007669"/>
    <property type="project" value="UniProtKB-SubCell"/>
</dbReference>
<dbReference type="InterPro" id="IPR055414">
    <property type="entry name" value="LRR_R13L4/SHOC2-like"/>
</dbReference>
<comment type="caution">
    <text evidence="17">The sequence shown here is derived from an EMBL/GenBank/DDBJ whole genome shotgun (WGS) entry which is preliminary data.</text>
</comment>
<name>A0A9Q0P815_SALVM</name>
<dbReference type="Pfam" id="PF13855">
    <property type="entry name" value="LRR_8"/>
    <property type="match status" value="1"/>
</dbReference>
<keyword evidence="5 14" id="KW-0732">Signal</keyword>
<evidence type="ECO:0000256" key="9">
    <source>
        <dbReference type="ARBA" id="ARBA00023170"/>
    </source>
</evidence>
<keyword evidence="10" id="KW-0325">Glycoprotein</keyword>
<proteinExistence type="predicted"/>
<keyword evidence="7 13" id="KW-1133">Transmembrane helix</keyword>
<evidence type="ECO:0000256" key="3">
    <source>
        <dbReference type="ARBA" id="ARBA00022614"/>
    </source>
</evidence>
<keyword evidence="4 13" id="KW-0812">Transmembrane</keyword>
<organism evidence="17 18">
    <name type="scientific">Salix viminalis</name>
    <name type="common">Common osier</name>
    <name type="synonym">Basket willow</name>
    <dbReference type="NCBI Taxonomy" id="40686"/>
    <lineage>
        <taxon>Eukaryota</taxon>
        <taxon>Viridiplantae</taxon>
        <taxon>Streptophyta</taxon>
        <taxon>Embryophyta</taxon>
        <taxon>Tracheophyta</taxon>
        <taxon>Spermatophyta</taxon>
        <taxon>Magnoliopsida</taxon>
        <taxon>eudicotyledons</taxon>
        <taxon>Gunneridae</taxon>
        <taxon>Pentapetalae</taxon>
        <taxon>rosids</taxon>
        <taxon>fabids</taxon>
        <taxon>Malpighiales</taxon>
        <taxon>Salicaceae</taxon>
        <taxon>Saliceae</taxon>
        <taxon>Salix</taxon>
    </lineage>
</organism>
<dbReference type="Gene3D" id="3.80.10.10">
    <property type="entry name" value="Ribonuclease Inhibitor"/>
    <property type="match status" value="3"/>
</dbReference>
<dbReference type="InterPro" id="IPR011009">
    <property type="entry name" value="Kinase-like_dom_sf"/>
</dbReference>
<accession>A0A9Q0P815</accession>
<dbReference type="PANTHER" id="PTHR48053">
    <property type="entry name" value="LEUCINE RICH REPEAT FAMILY PROTEIN, EXPRESSED"/>
    <property type="match status" value="1"/>
</dbReference>
<evidence type="ECO:0000256" key="1">
    <source>
        <dbReference type="ARBA" id="ARBA00004236"/>
    </source>
</evidence>
<dbReference type="PANTHER" id="PTHR48053:SF126">
    <property type="entry name" value="MDIS1-INTERACTING RECEPTOR LIKE KINASE 2-LIKE ISOFORM X1"/>
    <property type="match status" value="1"/>
</dbReference>
<dbReference type="Pfam" id="PF08263">
    <property type="entry name" value="LRRNT_2"/>
    <property type="match status" value="1"/>
</dbReference>
<dbReference type="SUPFAM" id="SSF56112">
    <property type="entry name" value="Protein kinase-like (PK-like)"/>
    <property type="match status" value="1"/>
</dbReference>
<dbReference type="EMBL" id="JAPFFL010000013">
    <property type="protein sequence ID" value="KAJ6683353.1"/>
    <property type="molecule type" value="Genomic_DNA"/>
</dbReference>
<dbReference type="InterPro" id="IPR032675">
    <property type="entry name" value="LRR_dom_sf"/>
</dbReference>
<feature type="transmembrane region" description="Helical" evidence="13">
    <location>
        <begin position="525"/>
        <end position="549"/>
    </location>
</feature>
<evidence type="ECO:0000256" key="4">
    <source>
        <dbReference type="ARBA" id="ARBA00022692"/>
    </source>
</evidence>
<evidence type="ECO:0008006" key="19">
    <source>
        <dbReference type="Google" id="ProtNLM"/>
    </source>
</evidence>
<reference evidence="17" key="2">
    <citation type="journal article" date="2023" name="Int. J. Mol. Sci.">
        <title>De Novo Assembly and Annotation of 11 Diverse Shrub Willow (Salix) Genomes Reveals Novel Gene Organization in Sex-Linked Regions.</title>
        <authorList>
            <person name="Hyden B."/>
            <person name="Feng K."/>
            <person name="Yates T.B."/>
            <person name="Jawdy S."/>
            <person name="Cereghino C."/>
            <person name="Smart L.B."/>
            <person name="Muchero W."/>
        </authorList>
    </citation>
    <scope>NUCLEOTIDE SEQUENCE [LARGE SCALE GENOMIC DNA]</scope>
    <source>
        <tissue evidence="17">Shoot tip</tissue>
    </source>
</reference>
<dbReference type="FunFam" id="3.80.10.10:FF:000095">
    <property type="entry name" value="LRR receptor-like serine/threonine-protein kinase GSO1"/>
    <property type="match status" value="1"/>
</dbReference>
<feature type="region of interest" description="Disordered" evidence="12">
    <location>
        <begin position="614"/>
        <end position="633"/>
    </location>
</feature>
<dbReference type="GO" id="GO:0005524">
    <property type="term" value="F:ATP binding"/>
    <property type="evidence" value="ECO:0007669"/>
    <property type="project" value="UniProtKB-UniRule"/>
</dbReference>
<keyword evidence="6" id="KW-0677">Repeat</keyword>
<dbReference type="Pfam" id="PF00560">
    <property type="entry name" value="LRR_1"/>
    <property type="match status" value="1"/>
</dbReference>
<dbReference type="SUPFAM" id="SSF52058">
    <property type="entry name" value="L domain-like"/>
    <property type="match status" value="2"/>
</dbReference>
<reference evidence="17" key="1">
    <citation type="submission" date="2022-11" db="EMBL/GenBank/DDBJ databases">
        <authorList>
            <person name="Hyden B.L."/>
            <person name="Feng K."/>
            <person name="Yates T."/>
            <person name="Jawdy S."/>
            <person name="Smart L.B."/>
            <person name="Muchero W."/>
        </authorList>
    </citation>
    <scope>NUCLEOTIDE SEQUENCE</scope>
    <source>
        <tissue evidence="17">Shoot tip</tissue>
    </source>
</reference>
<dbReference type="Pfam" id="PF23598">
    <property type="entry name" value="LRR_14"/>
    <property type="match status" value="1"/>
</dbReference>
<comment type="subcellular location">
    <subcellularLocation>
        <location evidence="1">Cell membrane</location>
    </subcellularLocation>
    <subcellularLocation>
        <location evidence="2">Membrane</location>
        <topology evidence="2">Single-pass type I membrane protein</topology>
    </subcellularLocation>
</comment>
<evidence type="ECO:0000256" key="6">
    <source>
        <dbReference type="ARBA" id="ARBA00022737"/>
    </source>
</evidence>
<sequence length="733" mass="80865">MFFYCSVLFLSLLFTAHSLNQDGLFLQRVKLGLSDPAHSLSSWNERDDTPCNWYGITCDNSTHRVSSVDLSSSELMGPFPNFLCRLPFLTSINLMNNSINSSLTDDIATCQNLESLDLSANLLVGSIPASLSELSNLKLLNLASNNFSGAIPAKFGQFQKLEWISLAGNLLTGSIPSELGNISTLQHLLVGYNLYAPRRIPSQFGNLSNLVELWLANCNLVGPIPESLSKLTRLSNLDFSLNRLTGSIPSWLTGLKNIEQIELYQNSLSGELPLGFSNLTMLRRFDASTNQLTGTIPIQLAQLELESLNLFENRLVGTLPRGHSKVTKFVYLFELEENSFSGEVSSRIASAYILSVLKISKNQFSGSLPMEIGYLGKLIEFSASDNMFTGPIPGSLVNLSTLSMLVLENNELSGGLPDGIQGWKSLNELNLANNKLSGQIPDEIGSLKALNYLDLSGNYFSGKIPTQLEDLNLNQLNLSNNMLSGAIPPFYAKEMYRSSFMGNPGLCGDLKDLCPQEGDSRRQSYLWILRSTFILAATVFVVGVVWFYFKYQNFKKEKEVITISKWRSFHKIGFSEFEIIDFLKEDNVIGSGASGKVYKAVLSNGETVAVKKLGGESRKDNTNHSSEKDEFEAEAPAAILHQAPKKYAYTLRVNEKSDIYSFGVVILELVTGRLPVDPEFGEKDLVKWVCATLDQNGVDHEAGGMGHKPEADKNDEKPSPCYPEEVSDQGSLV</sequence>
<keyword evidence="3" id="KW-0433">Leucine-rich repeat</keyword>
<evidence type="ECO:0000313" key="17">
    <source>
        <dbReference type="EMBL" id="KAJ6683353.1"/>
    </source>
</evidence>
<evidence type="ECO:0000259" key="15">
    <source>
        <dbReference type="Pfam" id="PF08263"/>
    </source>
</evidence>
<dbReference type="FunFam" id="3.80.10.10:FF:000077">
    <property type="entry name" value="LRR receptor-like serine/threonine-protein kinase ERL1"/>
    <property type="match status" value="1"/>
</dbReference>
<evidence type="ECO:0000256" key="5">
    <source>
        <dbReference type="ARBA" id="ARBA00022729"/>
    </source>
</evidence>
<feature type="domain" description="Disease resistance R13L4/SHOC-2-like LRR" evidence="16">
    <location>
        <begin position="91"/>
        <end position="303"/>
    </location>
</feature>
<dbReference type="InterPro" id="IPR051716">
    <property type="entry name" value="Plant_RL_S/T_kinase"/>
</dbReference>
<feature type="compositionally biased region" description="Basic and acidic residues" evidence="12">
    <location>
        <begin position="614"/>
        <end position="628"/>
    </location>
</feature>
<dbReference type="Gene3D" id="1.10.510.10">
    <property type="entry name" value="Transferase(Phosphotransferase) domain 1"/>
    <property type="match status" value="1"/>
</dbReference>
<keyword evidence="18" id="KW-1185">Reference proteome</keyword>
<keyword evidence="11" id="KW-0067">ATP-binding</keyword>
<evidence type="ECO:0000259" key="16">
    <source>
        <dbReference type="Pfam" id="PF23598"/>
    </source>
</evidence>
<evidence type="ECO:0000256" key="14">
    <source>
        <dbReference type="SAM" id="SignalP"/>
    </source>
</evidence>
<evidence type="ECO:0000256" key="12">
    <source>
        <dbReference type="SAM" id="MobiDB-lite"/>
    </source>
</evidence>
<feature type="region of interest" description="Disordered" evidence="12">
    <location>
        <begin position="700"/>
        <end position="733"/>
    </location>
</feature>
<dbReference type="PROSITE" id="PS00107">
    <property type="entry name" value="PROTEIN_KINASE_ATP"/>
    <property type="match status" value="1"/>
</dbReference>
<feature type="chain" id="PRO_5040374512" description="Protein kinase domain-containing protein" evidence="14">
    <location>
        <begin position="19"/>
        <end position="733"/>
    </location>
</feature>
<dbReference type="Gene3D" id="3.30.200.20">
    <property type="entry name" value="Phosphorylase Kinase, domain 1"/>
    <property type="match status" value="1"/>
</dbReference>
<protein>
    <recommendedName>
        <fullName evidence="19">Protein kinase domain-containing protein</fullName>
    </recommendedName>
</protein>
<feature type="compositionally biased region" description="Basic and acidic residues" evidence="12">
    <location>
        <begin position="700"/>
        <end position="718"/>
    </location>
</feature>
<evidence type="ECO:0000256" key="2">
    <source>
        <dbReference type="ARBA" id="ARBA00004479"/>
    </source>
</evidence>
<gene>
    <name evidence="17" type="ORF">OIU85_007077</name>
</gene>
<dbReference type="InterPro" id="IPR013210">
    <property type="entry name" value="LRR_N_plant-typ"/>
</dbReference>
<evidence type="ECO:0000256" key="7">
    <source>
        <dbReference type="ARBA" id="ARBA00022989"/>
    </source>
</evidence>
<dbReference type="AlphaFoldDB" id="A0A9Q0P815"/>
<keyword evidence="9" id="KW-0675">Receptor</keyword>